<feature type="transmembrane region" description="Helical" evidence="7">
    <location>
        <begin position="448"/>
        <end position="468"/>
    </location>
</feature>
<dbReference type="EMBL" id="CP000473">
    <property type="protein sequence ID" value="ABJ84292.1"/>
    <property type="molecule type" value="Genomic_DNA"/>
</dbReference>
<feature type="transmembrane region" description="Helical" evidence="7">
    <location>
        <begin position="798"/>
        <end position="818"/>
    </location>
</feature>
<dbReference type="HOGENOM" id="CLU_009433_0_0_0"/>
<comment type="similarity">
    <text evidence="6">Belongs to the ABC-4 integral membrane protein family.</text>
</comment>
<organism evidence="10">
    <name type="scientific">Solibacter usitatus (strain Ellin6076)</name>
    <dbReference type="NCBI Taxonomy" id="234267"/>
    <lineage>
        <taxon>Bacteria</taxon>
        <taxon>Pseudomonadati</taxon>
        <taxon>Acidobacteriota</taxon>
        <taxon>Terriglobia</taxon>
        <taxon>Bryobacterales</taxon>
        <taxon>Solibacteraceae</taxon>
        <taxon>Candidatus Solibacter</taxon>
    </lineage>
</organism>
<evidence type="ECO:0000256" key="2">
    <source>
        <dbReference type="ARBA" id="ARBA00022475"/>
    </source>
</evidence>
<dbReference type="Pfam" id="PF02687">
    <property type="entry name" value="FtsX"/>
    <property type="match status" value="2"/>
</dbReference>
<evidence type="ECO:0000259" key="8">
    <source>
        <dbReference type="Pfam" id="PF02687"/>
    </source>
</evidence>
<dbReference type="NCBIfam" id="TIGR03434">
    <property type="entry name" value="ADOP"/>
    <property type="match status" value="1"/>
</dbReference>
<evidence type="ECO:0000256" key="1">
    <source>
        <dbReference type="ARBA" id="ARBA00004651"/>
    </source>
</evidence>
<keyword evidence="4 7" id="KW-1133">Transmembrane helix</keyword>
<feature type="transmembrane region" description="Helical" evidence="7">
    <location>
        <begin position="20"/>
        <end position="43"/>
    </location>
</feature>
<evidence type="ECO:0008006" key="11">
    <source>
        <dbReference type="Google" id="ProtNLM"/>
    </source>
</evidence>
<feature type="domain" description="ABC3 transporter permease C-terminal" evidence="8">
    <location>
        <begin position="305"/>
        <end position="424"/>
    </location>
</feature>
<protein>
    <recommendedName>
        <fullName evidence="11">Permease</fullName>
    </recommendedName>
</protein>
<name>Q021T3_SOLUE</name>
<dbReference type="eggNOG" id="COG0577">
    <property type="taxonomic scope" value="Bacteria"/>
</dbReference>
<evidence type="ECO:0000256" key="3">
    <source>
        <dbReference type="ARBA" id="ARBA00022692"/>
    </source>
</evidence>
<dbReference type="GO" id="GO:0022857">
    <property type="term" value="F:transmembrane transporter activity"/>
    <property type="evidence" value="ECO:0007669"/>
    <property type="project" value="TreeGrafter"/>
</dbReference>
<dbReference type="InterPro" id="IPR017800">
    <property type="entry name" value="ADOP"/>
</dbReference>
<dbReference type="AlphaFoldDB" id="Q021T3"/>
<dbReference type="STRING" id="234267.Acid_3318"/>
<feature type="transmembrane region" description="Helical" evidence="7">
    <location>
        <begin position="708"/>
        <end position="735"/>
    </location>
</feature>
<dbReference type="InParanoid" id="Q021T3"/>
<gene>
    <name evidence="10" type="ordered locus">Acid_3318</name>
</gene>
<evidence type="ECO:0000256" key="4">
    <source>
        <dbReference type="ARBA" id="ARBA00022989"/>
    </source>
</evidence>
<comment type="subcellular location">
    <subcellularLocation>
        <location evidence="1">Cell membrane</location>
        <topology evidence="1">Multi-pass membrane protein</topology>
    </subcellularLocation>
</comment>
<feature type="domain" description="ABC3 transporter permease C-terminal" evidence="8">
    <location>
        <begin position="715"/>
        <end position="828"/>
    </location>
</feature>
<dbReference type="OrthoDB" id="127154at2"/>
<dbReference type="InterPro" id="IPR025857">
    <property type="entry name" value="MacB_PCD"/>
</dbReference>
<dbReference type="PANTHER" id="PTHR30572:SF4">
    <property type="entry name" value="ABC TRANSPORTER PERMEASE YTRF"/>
    <property type="match status" value="1"/>
</dbReference>
<reference evidence="10" key="1">
    <citation type="submission" date="2006-10" db="EMBL/GenBank/DDBJ databases">
        <title>Complete sequence of Solibacter usitatus Ellin6076.</title>
        <authorList>
            <consortium name="US DOE Joint Genome Institute"/>
            <person name="Copeland A."/>
            <person name="Lucas S."/>
            <person name="Lapidus A."/>
            <person name="Barry K."/>
            <person name="Detter J.C."/>
            <person name="Glavina del Rio T."/>
            <person name="Hammon N."/>
            <person name="Israni S."/>
            <person name="Dalin E."/>
            <person name="Tice H."/>
            <person name="Pitluck S."/>
            <person name="Thompson L.S."/>
            <person name="Brettin T."/>
            <person name="Bruce D."/>
            <person name="Han C."/>
            <person name="Tapia R."/>
            <person name="Gilna P."/>
            <person name="Schmutz J."/>
            <person name="Larimer F."/>
            <person name="Land M."/>
            <person name="Hauser L."/>
            <person name="Kyrpides N."/>
            <person name="Mikhailova N."/>
            <person name="Janssen P.H."/>
            <person name="Kuske C.R."/>
            <person name="Richardson P."/>
        </authorList>
    </citation>
    <scope>NUCLEOTIDE SEQUENCE</scope>
    <source>
        <strain evidence="10">Ellin6076</strain>
    </source>
</reference>
<feature type="domain" description="MacB-like periplasmic core" evidence="9">
    <location>
        <begin position="22"/>
        <end position="249"/>
    </location>
</feature>
<dbReference type="Pfam" id="PF12704">
    <property type="entry name" value="MacB_PCD"/>
    <property type="match status" value="2"/>
</dbReference>
<evidence type="ECO:0000256" key="7">
    <source>
        <dbReference type="SAM" id="Phobius"/>
    </source>
</evidence>
<feature type="transmembrane region" description="Helical" evidence="7">
    <location>
        <begin position="755"/>
        <end position="778"/>
    </location>
</feature>
<dbReference type="GO" id="GO:0005886">
    <property type="term" value="C:plasma membrane"/>
    <property type="evidence" value="ECO:0007669"/>
    <property type="project" value="UniProtKB-SubCell"/>
</dbReference>
<keyword evidence="3 7" id="KW-0812">Transmembrane</keyword>
<accession>Q021T3</accession>
<evidence type="ECO:0000313" key="10">
    <source>
        <dbReference type="EMBL" id="ABJ84292.1"/>
    </source>
</evidence>
<proteinExistence type="inferred from homology"/>
<evidence type="ECO:0000256" key="6">
    <source>
        <dbReference type="ARBA" id="ARBA00038076"/>
    </source>
</evidence>
<keyword evidence="5 7" id="KW-0472">Membrane</keyword>
<feature type="transmembrane region" description="Helical" evidence="7">
    <location>
        <begin position="350"/>
        <end position="377"/>
    </location>
</feature>
<feature type="transmembrane region" description="Helical" evidence="7">
    <location>
        <begin position="397"/>
        <end position="418"/>
    </location>
</feature>
<evidence type="ECO:0000259" key="9">
    <source>
        <dbReference type="Pfam" id="PF12704"/>
    </source>
</evidence>
<evidence type="ECO:0000256" key="5">
    <source>
        <dbReference type="ARBA" id="ARBA00023136"/>
    </source>
</evidence>
<keyword evidence="2" id="KW-1003">Cell membrane</keyword>
<feature type="domain" description="MacB-like periplasmic core" evidence="9">
    <location>
        <begin position="464"/>
        <end position="655"/>
    </location>
</feature>
<dbReference type="InterPro" id="IPR050250">
    <property type="entry name" value="Macrolide_Exporter_MacB"/>
</dbReference>
<dbReference type="InterPro" id="IPR003838">
    <property type="entry name" value="ABC3_permease_C"/>
</dbReference>
<sequence length="835" mass="90865" precursor="true">MGRVLFDLRFALRNLRRSPLFTLVAIASLALGIGANTAIFTLIDQLMLRLLPVAQPEQLVMIWSTGPHMGNNRGPRAASYPMYQDFQKQAQAFSSVFCRYGTPVSVGFSGQTERVDAELVSGNFFQALGVRPALGRVFSPEEDDRTYKGHPVVVLSHEYWTSRFAADPKVIGQKMLVDNYPMTIVGVSAAGFTGLDPAFSPQIRVPVQMKPLLTPGWDSIGDRRSQWIQIFARMKPGYTVASAQASLQPLFSQILREEVVAPELKDASQYYRDRFLARKIQMEPAANGYSQMRRSYSTALIVLMCMVGLVLLIACFNVANLLIARAVSRQKEIAVRLAVGASRWQLLRQLLIESLVMSVVGGAAGLFLAVVMIRGLLHFLPGDEAALMLRADPDLRILAFNAVLALGTGILFGLVPALQALKVELWNTLKDVVGTVSGRGGGVTLRKALVVAQVAFSFLLLAGAGLFVRTLTNLKQTNAGFRDLDNLVTFQIDPALSGYSVQRLQVFYKQLLESVRSTPGVKSAGFAMVPVLSGNEWDSTMSVEGHTTKDGEDIQAFMNGISNDYWKAMGVPLLEGRDFNDHDAGKKITVAIVNRKFATHFFGEKSAIGRHIGFGQGPKTKLDIEIVGVAEDSLYEGPREGVRRQAFVPFAQSDYPAGVAFYVRTSMDSRAMFSALRLKVRELDAAMPVYQMKTVGRQLDETLSTERMIAVLSAAFGILATLLAAIGLYGVMAFVVARRTREIGLRMALGAPRGLVVWMVMRETIVLVGGGLALGIPASLLASRYVSTQLFGVKPTDLGAAAAALLILAIVAAGAGFLPARRASTIDPIQALRYE</sequence>
<dbReference type="PANTHER" id="PTHR30572">
    <property type="entry name" value="MEMBRANE COMPONENT OF TRANSPORTER-RELATED"/>
    <property type="match status" value="1"/>
</dbReference>
<dbReference type="KEGG" id="sus:Acid_3318"/>
<feature type="transmembrane region" description="Helical" evidence="7">
    <location>
        <begin position="299"/>
        <end position="323"/>
    </location>
</feature>